<proteinExistence type="predicted"/>
<comment type="caution">
    <text evidence="1">The sequence shown here is derived from an EMBL/GenBank/DDBJ whole genome shotgun (WGS) entry which is preliminary data.</text>
</comment>
<evidence type="ECO:0000313" key="2">
    <source>
        <dbReference type="Proteomes" id="UP001153954"/>
    </source>
</evidence>
<accession>A0AAU9UY55</accession>
<reference evidence="1" key="1">
    <citation type="submission" date="2022-03" db="EMBL/GenBank/DDBJ databases">
        <authorList>
            <person name="Tunstrom K."/>
        </authorList>
    </citation>
    <scope>NUCLEOTIDE SEQUENCE</scope>
</reference>
<dbReference type="AlphaFoldDB" id="A0AAU9UY55"/>
<organism evidence="1 2">
    <name type="scientific">Euphydryas editha</name>
    <name type="common">Edith's checkerspot</name>
    <dbReference type="NCBI Taxonomy" id="104508"/>
    <lineage>
        <taxon>Eukaryota</taxon>
        <taxon>Metazoa</taxon>
        <taxon>Ecdysozoa</taxon>
        <taxon>Arthropoda</taxon>
        <taxon>Hexapoda</taxon>
        <taxon>Insecta</taxon>
        <taxon>Pterygota</taxon>
        <taxon>Neoptera</taxon>
        <taxon>Endopterygota</taxon>
        <taxon>Lepidoptera</taxon>
        <taxon>Glossata</taxon>
        <taxon>Ditrysia</taxon>
        <taxon>Papilionoidea</taxon>
        <taxon>Nymphalidae</taxon>
        <taxon>Nymphalinae</taxon>
        <taxon>Euphydryas</taxon>
    </lineage>
</organism>
<name>A0AAU9UY55_EUPED</name>
<protein>
    <submittedName>
        <fullName evidence="1">Uncharacterized protein</fullName>
    </submittedName>
</protein>
<dbReference type="EMBL" id="CAKOGL010000025">
    <property type="protein sequence ID" value="CAH2102870.1"/>
    <property type="molecule type" value="Genomic_DNA"/>
</dbReference>
<keyword evidence="2" id="KW-1185">Reference proteome</keyword>
<evidence type="ECO:0000313" key="1">
    <source>
        <dbReference type="EMBL" id="CAH2102870.1"/>
    </source>
</evidence>
<sequence>MCEIEPMNLIPISPENVTDAVRRTPNWKRPGADELHHYWLKGFSVCHATLARQYQEAIERRMLLNIFTPGITHLAPKSTNTADPTTTAP</sequence>
<dbReference type="Proteomes" id="UP001153954">
    <property type="component" value="Unassembled WGS sequence"/>
</dbReference>
<gene>
    <name evidence="1" type="ORF">EEDITHA_LOCUS17441</name>
</gene>